<keyword evidence="3 7" id="KW-0813">Transport</keyword>
<feature type="transmembrane region" description="Helical" evidence="8">
    <location>
        <begin position="228"/>
        <end position="248"/>
    </location>
</feature>
<dbReference type="GO" id="GO:0005886">
    <property type="term" value="C:plasma membrane"/>
    <property type="evidence" value="ECO:0007669"/>
    <property type="project" value="TreeGrafter"/>
</dbReference>
<dbReference type="PROSITE" id="PS00221">
    <property type="entry name" value="MIP"/>
    <property type="match status" value="1"/>
</dbReference>
<feature type="transmembrane region" description="Helical" evidence="8">
    <location>
        <begin position="103"/>
        <end position="122"/>
    </location>
</feature>
<comment type="similarity">
    <text evidence="2 7">Belongs to the MIP/aquaporin (TC 1.A.8) family.</text>
</comment>
<comment type="subcellular location">
    <subcellularLocation>
        <location evidence="1">Membrane</location>
        <topology evidence="1">Multi-pass membrane protein</topology>
    </subcellularLocation>
</comment>
<dbReference type="PATRIC" id="fig|888809.3.peg.390"/>
<proteinExistence type="inferred from homology"/>
<keyword evidence="6 8" id="KW-0472">Membrane</keyword>
<dbReference type="SUPFAM" id="SSF81338">
    <property type="entry name" value="Aquaporin-like"/>
    <property type="match status" value="1"/>
</dbReference>
<dbReference type="HOGENOM" id="CLU_020019_9_2_9"/>
<dbReference type="Pfam" id="PF00230">
    <property type="entry name" value="MIP"/>
    <property type="match status" value="1"/>
</dbReference>
<gene>
    <name evidence="9" type="primary">glpF</name>
    <name evidence="9" type="ORF">HMPREF9381_0398</name>
</gene>
<feature type="transmembrane region" description="Helical" evidence="8">
    <location>
        <begin position="22"/>
        <end position="41"/>
    </location>
</feature>
<keyword evidence="5 8" id="KW-1133">Transmembrane helix</keyword>
<dbReference type="NCBIfam" id="TIGR00861">
    <property type="entry name" value="MIP"/>
    <property type="match status" value="1"/>
</dbReference>
<name>F0HZQ8_STRSA</name>
<reference evidence="9 10" key="1">
    <citation type="submission" date="2011-02" db="EMBL/GenBank/DDBJ databases">
        <authorList>
            <person name="Muzny D."/>
            <person name="Qin X."/>
            <person name="Deng J."/>
            <person name="Jiang H."/>
            <person name="Liu Y."/>
            <person name="Qu J."/>
            <person name="Song X.-Z."/>
            <person name="Zhang L."/>
            <person name="Thornton R."/>
            <person name="Coyle M."/>
            <person name="Francisco L."/>
            <person name="Jackson L."/>
            <person name="Javaid M."/>
            <person name="Korchina V."/>
            <person name="Kovar C."/>
            <person name="Mata R."/>
            <person name="Mathew T."/>
            <person name="Ngo R."/>
            <person name="Nguyen L."/>
            <person name="Nguyen N."/>
            <person name="Okwuonu G."/>
            <person name="Ongeri F."/>
            <person name="Pham C."/>
            <person name="Simmons D."/>
            <person name="Wilczek-Boney K."/>
            <person name="Hale W."/>
            <person name="Jakkamsetti A."/>
            <person name="Pham P."/>
            <person name="Ruth R."/>
            <person name="San Lucas F."/>
            <person name="Warren J."/>
            <person name="Zhang J."/>
            <person name="Zhao Z."/>
            <person name="Zhou C."/>
            <person name="Zhu D."/>
            <person name="Lee S."/>
            <person name="Bess C."/>
            <person name="Blankenburg K."/>
            <person name="Forbes L."/>
            <person name="Fu Q."/>
            <person name="Gubbala S."/>
            <person name="Hirani K."/>
            <person name="Jayaseelan J.C."/>
            <person name="Lara F."/>
            <person name="Munidasa M."/>
            <person name="Palculict T."/>
            <person name="Patil S."/>
            <person name="Pu L.-L."/>
            <person name="Saada N."/>
            <person name="Tang L."/>
            <person name="Weissenberger G."/>
            <person name="Zhu Y."/>
            <person name="Hemphill L."/>
            <person name="Shang Y."/>
            <person name="Youmans B."/>
            <person name="Ayvaz T."/>
            <person name="Ross M."/>
            <person name="Santibanez J."/>
            <person name="Aqrawi P."/>
            <person name="Gross S."/>
            <person name="Joshi V."/>
            <person name="Fowler G."/>
            <person name="Nazareth L."/>
            <person name="Reid J."/>
            <person name="Worley K."/>
            <person name="Petrosino J."/>
            <person name="Highlander S."/>
            <person name="Gibbs R."/>
        </authorList>
    </citation>
    <scope>NUCLEOTIDE SEQUENCE [LARGE SCALE GENOMIC DNA]</scope>
    <source>
        <strain evidence="9 10">SK72</strain>
    </source>
</reference>
<dbReference type="Proteomes" id="UP000003332">
    <property type="component" value="Unassembled WGS sequence"/>
</dbReference>
<evidence type="ECO:0000256" key="7">
    <source>
        <dbReference type="RuleBase" id="RU000477"/>
    </source>
</evidence>
<evidence type="ECO:0000256" key="2">
    <source>
        <dbReference type="ARBA" id="ARBA00006175"/>
    </source>
</evidence>
<dbReference type="PANTHER" id="PTHR43829:SF9">
    <property type="entry name" value="AQUAPORIN-9"/>
    <property type="match status" value="1"/>
</dbReference>
<feature type="transmembrane region" description="Helical" evidence="8">
    <location>
        <begin position="181"/>
        <end position="202"/>
    </location>
</feature>
<comment type="caution">
    <text evidence="9">The sequence shown here is derived from an EMBL/GenBank/DDBJ whole genome shotgun (WGS) entry which is preliminary data.</text>
</comment>
<organism evidence="9 10">
    <name type="scientific">Streptococcus sanguinis SK72</name>
    <dbReference type="NCBI Taxonomy" id="888809"/>
    <lineage>
        <taxon>Bacteria</taxon>
        <taxon>Bacillati</taxon>
        <taxon>Bacillota</taxon>
        <taxon>Bacilli</taxon>
        <taxon>Lactobacillales</taxon>
        <taxon>Streptococcaceae</taxon>
        <taxon>Streptococcus</taxon>
    </lineage>
</organism>
<evidence type="ECO:0000256" key="8">
    <source>
        <dbReference type="SAM" id="Phobius"/>
    </source>
</evidence>
<evidence type="ECO:0000256" key="6">
    <source>
        <dbReference type="ARBA" id="ARBA00023136"/>
    </source>
</evidence>
<feature type="transmembrane region" description="Helical" evidence="8">
    <location>
        <begin position="53"/>
        <end position="74"/>
    </location>
</feature>
<dbReference type="InterPro" id="IPR023271">
    <property type="entry name" value="Aquaporin-like"/>
</dbReference>
<dbReference type="PANTHER" id="PTHR43829">
    <property type="entry name" value="AQUAPORIN OR AQUAGLYCEROPORIN RELATED"/>
    <property type="match status" value="1"/>
</dbReference>
<dbReference type="InterPro" id="IPR050363">
    <property type="entry name" value="MIP/Aquaporin"/>
</dbReference>
<feature type="transmembrane region" description="Helical" evidence="8">
    <location>
        <begin position="149"/>
        <end position="169"/>
    </location>
</feature>
<evidence type="ECO:0000256" key="3">
    <source>
        <dbReference type="ARBA" id="ARBA00022448"/>
    </source>
</evidence>
<evidence type="ECO:0000256" key="1">
    <source>
        <dbReference type="ARBA" id="ARBA00004141"/>
    </source>
</evidence>
<sequence>MREYKVFRNEGVWSMEKYLGEFLGTMVLMVFGNGIGASISLNKSLAKGFSPNWFTVVFGWGLAVTLGVYTAGFYNTGGHLNPAVTIAFAVGGIFPWEQVVGYIIAQILGAFVGAAIVVLFYYPHFKETKAEEGNSVGVFATGPAIQNPAFNLLSEIVATFFFIFALLMITHGEITPGLTPLLVGFLIMAVGLSLGSTTGFALNPARDFGPRLAYALLPVPNKGDANWAYAWVPIVGPTIGAVLAVLAVNAM</sequence>
<accession>F0HZQ8</accession>
<dbReference type="PRINTS" id="PR00783">
    <property type="entry name" value="MINTRINSICP"/>
</dbReference>
<dbReference type="AlphaFoldDB" id="F0HZQ8"/>
<dbReference type="Gene3D" id="1.20.1080.10">
    <property type="entry name" value="Glycerol uptake facilitator protein"/>
    <property type="match status" value="1"/>
</dbReference>
<evidence type="ECO:0000256" key="4">
    <source>
        <dbReference type="ARBA" id="ARBA00022692"/>
    </source>
</evidence>
<evidence type="ECO:0000313" key="9">
    <source>
        <dbReference type="EMBL" id="EGD30126.1"/>
    </source>
</evidence>
<keyword evidence="4 7" id="KW-0812">Transmembrane</keyword>
<dbReference type="InterPro" id="IPR022357">
    <property type="entry name" value="MIP_CS"/>
</dbReference>
<dbReference type="GO" id="GO:0015254">
    <property type="term" value="F:glycerol channel activity"/>
    <property type="evidence" value="ECO:0007669"/>
    <property type="project" value="TreeGrafter"/>
</dbReference>
<evidence type="ECO:0000313" key="10">
    <source>
        <dbReference type="Proteomes" id="UP000003332"/>
    </source>
</evidence>
<protein>
    <submittedName>
        <fullName evidence="9">MIP family glycerol uptake facilitator protein GlpF</fullName>
    </submittedName>
</protein>
<evidence type="ECO:0000256" key="5">
    <source>
        <dbReference type="ARBA" id="ARBA00022989"/>
    </source>
</evidence>
<dbReference type="EMBL" id="AEXV01000005">
    <property type="protein sequence ID" value="EGD30126.1"/>
    <property type="molecule type" value="Genomic_DNA"/>
</dbReference>
<dbReference type="InterPro" id="IPR000425">
    <property type="entry name" value="MIP"/>
</dbReference>